<sequence length="732" mass="78435">MLDTPSTDAIQLDRRRFIQCTALMAGGFMLGLSSSVKAAKLIGAATTRAPAGEVALNAWVRVQSDNTVTVIVSQAEIGQGISTTLPAVLVDELGADWSNVRLETAPYDPAYANPLFKWMFTGNSMSIQVFYDIMRTVGASAREMLMAAASQAWGLPASELAAEKSFIVHASSGKRATFGELAAAAAKITPPEKPMLKQDAELQLVGREVPRVDVPAKVDGSAVFGIDFRVPGMLNAAVRTGAAFGSVLDLNNRDALLRMPGVVAVVPVEGGFAVVADTYWHARSAMLKAETSIHEPASSTAKANTPALGTEYKARLDTGPFATAVDEGQAPARIAASKKTVEQDYENPFLAHATMEPMNAVAHVTDDHCVVWAPTAGQNLAWYALQAALGLKGEQVEVNRTPYMGGAFGRRSLADFIVQAALISKAVKAPVKVLWDREEDMRRDGYRPATMVKLTAALEPNGLPEAIVARVVSPTIISLCNPMMIDEIKKTHIDPFCIEGMKETPYAIDHRQVDFHLLETDVPTSVMRTTGYGPNIFAFESFIDELAGLAKQDPYAYRRQLLRSNAKALKVLDRAAELSSWNQPLAKGHGRGLAFALAFGTLIAQVIEVHVRGNEVKVERVTSVADPGRVFDPGIARANIEGGTVFGLAGCKSEVTFADGAVRQTNFDTYAMPYLGECPELITEFIESGGPLGAMGEVSPVVTAPALANAIFAASGKRLRTMPLSRNNLQFA</sequence>
<evidence type="ECO:0000259" key="1">
    <source>
        <dbReference type="SMART" id="SM01008"/>
    </source>
</evidence>
<dbReference type="Pfam" id="PF20256">
    <property type="entry name" value="MoCoBD_2"/>
    <property type="match status" value="2"/>
</dbReference>
<dbReference type="Gene3D" id="3.30.365.10">
    <property type="entry name" value="Aldehyde oxidase/xanthine dehydrogenase, molybdopterin binding domain"/>
    <property type="match status" value="4"/>
</dbReference>
<gene>
    <name evidence="2" type="ORF">ABM479_24485</name>
</gene>
<protein>
    <submittedName>
        <fullName evidence="2">Molybdopterin cofactor-binding domain-containing protein</fullName>
    </submittedName>
</protein>
<dbReference type="InterPro" id="IPR052516">
    <property type="entry name" value="N-heterocyclic_Hydroxylase"/>
</dbReference>
<dbReference type="PIRSF" id="PIRSF036389">
    <property type="entry name" value="IOR_B"/>
    <property type="match status" value="1"/>
</dbReference>
<geneLocation type="plasmid" evidence="2">
    <name>unnamed1</name>
</geneLocation>
<dbReference type="RefSeq" id="WP_349959251.1">
    <property type="nucleotide sequence ID" value="NZ_CP157961.1"/>
</dbReference>
<dbReference type="EMBL" id="CP157961">
    <property type="protein sequence ID" value="XBT95113.1"/>
    <property type="molecule type" value="Genomic_DNA"/>
</dbReference>
<dbReference type="InterPro" id="IPR046867">
    <property type="entry name" value="AldOxase/xan_DH_MoCoBD2"/>
</dbReference>
<dbReference type="AlphaFoldDB" id="A0AAU7RYC4"/>
<dbReference type="InterPro" id="IPR037165">
    <property type="entry name" value="AldOxase/xan_DH_Mopterin-bd_sf"/>
</dbReference>
<dbReference type="PROSITE" id="PS51318">
    <property type="entry name" value="TAT"/>
    <property type="match status" value="1"/>
</dbReference>
<dbReference type="SUPFAM" id="SSF56003">
    <property type="entry name" value="Molybdenum cofactor-binding domain"/>
    <property type="match status" value="2"/>
</dbReference>
<dbReference type="GO" id="GO:0016491">
    <property type="term" value="F:oxidoreductase activity"/>
    <property type="evidence" value="ECO:0007669"/>
    <property type="project" value="InterPro"/>
</dbReference>
<dbReference type="SUPFAM" id="SSF54665">
    <property type="entry name" value="CO dehydrogenase molybdoprotein N-domain-like"/>
    <property type="match status" value="1"/>
</dbReference>
<dbReference type="InterPro" id="IPR008274">
    <property type="entry name" value="AldOxase/xan_DH_MoCoBD1"/>
</dbReference>
<feature type="domain" description="Aldehyde oxidase/xanthine dehydrogenase a/b hammerhead" evidence="1">
    <location>
        <begin position="219"/>
        <end position="297"/>
    </location>
</feature>
<dbReference type="InterPro" id="IPR012368">
    <property type="entry name" value="OxRdtase_Mopterin-bd_su_IorB"/>
</dbReference>
<dbReference type="InterPro" id="IPR036856">
    <property type="entry name" value="Ald_Oxase/Xan_DH_a/b_sf"/>
</dbReference>
<keyword evidence="2" id="KW-0614">Plasmid</keyword>
<accession>A0AAU7RYC4</accession>
<dbReference type="PANTHER" id="PTHR47495:SF2">
    <property type="entry name" value="ALDEHYDE DEHYDROGENASE"/>
    <property type="match status" value="1"/>
</dbReference>
<dbReference type="PANTHER" id="PTHR47495">
    <property type="entry name" value="ALDEHYDE DEHYDROGENASE"/>
    <property type="match status" value="1"/>
</dbReference>
<dbReference type="InterPro" id="IPR000674">
    <property type="entry name" value="Ald_Oxase/Xan_DH_a/b"/>
</dbReference>
<name>A0AAU7RYC4_9HYPH</name>
<dbReference type="Pfam" id="PF02738">
    <property type="entry name" value="MoCoBD_1"/>
    <property type="match status" value="1"/>
</dbReference>
<dbReference type="SMART" id="SM01008">
    <property type="entry name" value="Ald_Xan_dh_C"/>
    <property type="match status" value="1"/>
</dbReference>
<organism evidence="2">
    <name type="scientific">Rhizobium sp. ZPR3</name>
    <dbReference type="NCBI Taxonomy" id="3158967"/>
    <lineage>
        <taxon>Bacteria</taxon>
        <taxon>Pseudomonadati</taxon>
        <taxon>Pseudomonadota</taxon>
        <taxon>Alphaproteobacteria</taxon>
        <taxon>Hyphomicrobiales</taxon>
        <taxon>Rhizobiaceae</taxon>
        <taxon>Rhizobium/Agrobacterium group</taxon>
        <taxon>Rhizobium</taxon>
    </lineage>
</organism>
<evidence type="ECO:0000313" key="2">
    <source>
        <dbReference type="EMBL" id="XBT95113.1"/>
    </source>
</evidence>
<dbReference type="InterPro" id="IPR006311">
    <property type="entry name" value="TAT_signal"/>
</dbReference>
<proteinExistence type="predicted"/>
<reference evidence="2" key="1">
    <citation type="submission" date="2024-06" db="EMBL/GenBank/DDBJ databases">
        <authorList>
            <person name="Li T."/>
            <person name="Gao R."/>
        </authorList>
    </citation>
    <scope>NUCLEOTIDE SEQUENCE</scope>
    <source>
        <strain evidence="2">ZPR3</strain>
        <plasmid evidence="2">unnamed1</plasmid>
    </source>
</reference>